<protein>
    <submittedName>
        <fullName evidence="2">Uncharacterized protein</fullName>
    </submittedName>
</protein>
<proteinExistence type="predicted"/>
<comment type="caution">
    <text evidence="2">The sequence shown here is derived from an EMBL/GenBank/DDBJ whole genome shotgun (WGS) entry which is preliminary data.</text>
</comment>
<evidence type="ECO:0000256" key="1">
    <source>
        <dbReference type="SAM" id="Phobius"/>
    </source>
</evidence>
<keyword evidence="3" id="KW-1185">Reference proteome</keyword>
<gene>
    <name evidence="2" type="ORF">AABD04_09895</name>
</gene>
<dbReference type="RefSeq" id="WP_341441058.1">
    <property type="nucleotide sequence ID" value="NZ_JBBPCN010000001.1"/>
</dbReference>
<dbReference type="EMBL" id="JBBPCN010000001">
    <property type="protein sequence ID" value="MEK8071151.1"/>
    <property type="molecule type" value="Genomic_DNA"/>
</dbReference>
<keyword evidence="1" id="KW-1133">Transmembrane helix</keyword>
<accession>A0ABU9CUU5</accession>
<keyword evidence="1" id="KW-0812">Transmembrane</keyword>
<evidence type="ECO:0000313" key="3">
    <source>
        <dbReference type="Proteomes" id="UP001456513"/>
    </source>
</evidence>
<feature type="transmembrane region" description="Helical" evidence="1">
    <location>
        <begin position="31"/>
        <end position="53"/>
    </location>
</feature>
<evidence type="ECO:0000313" key="2">
    <source>
        <dbReference type="EMBL" id="MEK8071151.1"/>
    </source>
</evidence>
<name>A0ABU9CUU5_9NOCA</name>
<keyword evidence="1" id="KW-0472">Membrane</keyword>
<reference evidence="2 3" key="1">
    <citation type="submission" date="2024-03" db="EMBL/GenBank/DDBJ databases">
        <title>Rhodococcus navarretei sp. nov. and Pseudarthrobacter quantumdoti sp. nov., two new species with the ability to biosynthesize Quantum Dots isolated from soil samples at Union Glacier, Antarctica.</title>
        <authorList>
            <person name="Vargas M."/>
        </authorList>
    </citation>
    <scope>NUCLEOTIDE SEQUENCE [LARGE SCALE GENOMIC DNA]</scope>
    <source>
        <strain evidence="2 3">EXRC-4A-4</strain>
    </source>
</reference>
<sequence length="54" mass="5454">MTPTNTAGAKAPSETALAETSLVETQWGGRIVASAFVVLATGLSWVFAATAMIG</sequence>
<organism evidence="2 3">
    <name type="scientific">Rhodococcus navarretei</name>
    <dbReference type="NCBI Taxonomy" id="3128981"/>
    <lineage>
        <taxon>Bacteria</taxon>
        <taxon>Bacillati</taxon>
        <taxon>Actinomycetota</taxon>
        <taxon>Actinomycetes</taxon>
        <taxon>Mycobacteriales</taxon>
        <taxon>Nocardiaceae</taxon>
        <taxon>Rhodococcus</taxon>
    </lineage>
</organism>
<dbReference type="Proteomes" id="UP001456513">
    <property type="component" value="Unassembled WGS sequence"/>
</dbReference>